<protein>
    <submittedName>
        <fullName evidence="2">Uncharacterized protein</fullName>
    </submittedName>
</protein>
<name>A0AAT9HLX3_9ACTN</name>
<organism evidence="2">
    <name type="scientific">Streptomyces haneummycinicus</name>
    <dbReference type="NCBI Taxonomy" id="3074435"/>
    <lineage>
        <taxon>Bacteria</taxon>
        <taxon>Bacillati</taxon>
        <taxon>Actinomycetota</taxon>
        <taxon>Actinomycetes</taxon>
        <taxon>Kitasatosporales</taxon>
        <taxon>Streptomycetaceae</taxon>
        <taxon>Streptomyces</taxon>
    </lineage>
</organism>
<reference evidence="2" key="2">
    <citation type="submission" date="2024-07" db="EMBL/GenBank/DDBJ databases">
        <title>Streptomyces haneummycinica sp. nov., a new antibiotic-producing actinobacterium isolated from marine sediment.</title>
        <authorList>
            <person name="Uemura M."/>
            <person name="Hamada M."/>
            <person name="Hirano S."/>
            <person name="Kobayashi K."/>
            <person name="Ohshiro T."/>
            <person name="Kobayashi T."/>
            <person name="Terahara T."/>
        </authorList>
    </citation>
    <scope>NUCLEOTIDE SEQUENCE</scope>
    <source>
        <strain evidence="2">KM77-8</strain>
    </source>
</reference>
<proteinExistence type="predicted"/>
<reference evidence="2" key="1">
    <citation type="submission" date="2024-06" db="EMBL/GenBank/DDBJ databases">
        <authorList>
            <consortium name="consrtm"/>
            <person name="Uemura M."/>
            <person name="Terahara T."/>
        </authorList>
    </citation>
    <scope>NUCLEOTIDE SEQUENCE</scope>
    <source>
        <strain evidence="2">KM77-8</strain>
    </source>
</reference>
<evidence type="ECO:0000256" key="1">
    <source>
        <dbReference type="SAM" id="MobiDB-lite"/>
    </source>
</evidence>
<accession>A0AAT9HLX3</accession>
<dbReference type="EMBL" id="AP035768">
    <property type="protein sequence ID" value="BFO18437.1"/>
    <property type="molecule type" value="Genomic_DNA"/>
</dbReference>
<feature type="region of interest" description="Disordered" evidence="1">
    <location>
        <begin position="149"/>
        <end position="181"/>
    </location>
</feature>
<dbReference type="AlphaFoldDB" id="A0AAT9HLX3"/>
<gene>
    <name evidence="2" type="ORF">SHKM778_48250</name>
</gene>
<evidence type="ECO:0000313" key="2">
    <source>
        <dbReference type="EMBL" id="BFO18437.1"/>
    </source>
</evidence>
<sequence>MDRGPAVCEHGPRADRLCRRTATRPFAPGDGPAVRVCLLTYADRVQDLVVGARPEALDEGGLAGLACLLVEEPSESGPLSLPEPVEDGGGERLALEWASGASAGPGTRENLTVTLGSDAGEAAVLASLTTALARRTGGAVPALVLRRPGPADPGLARTDTATAVRPPAPGKRVRPGRPCPV</sequence>